<name>A0AAD4LRI5_9AGAM</name>
<dbReference type="Proteomes" id="UP001201163">
    <property type="component" value="Unassembled WGS sequence"/>
</dbReference>
<keyword evidence="1" id="KW-1133">Transmembrane helix</keyword>
<sequence length="94" mass="11455">MLIYVAVLTQVCYPCSSHPSCRITRFLFFLIAPVITFFFFNICRYRQRFHNSVLYALYYLTCFRTIITFSIRGNFFCMLLLTRRLYCWNHCFAR</sequence>
<dbReference type="AlphaFoldDB" id="A0AAD4LRI5"/>
<proteinExistence type="predicted"/>
<evidence type="ECO:0000313" key="2">
    <source>
        <dbReference type="EMBL" id="KAH9001298.1"/>
    </source>
</evidence>
<evidence type="ECO:0000313" key="3">
    <source>
        <dbReference type="Proteomes" id="UP001201163"/>
    </source>
</evidence>
<feature type="transmembrane region" description="Helical" evidence="1">
    <location>
        <begin position="27"/>
        <end position="45"/>
    </location>
</feature>
<evidence type="ECO:0000256" key="1">
    <source>
        <dbReference type="SAM" id="Phobius"/>
    </source>
</evidence>
<accession>A0AAD4LRI5</accession>
<comment type="caution">
    <text evidence="2">The sequence shown here is derived from an EMBL/GenBank/DDBJ whole genome shotgun (WGS) entry which is preliminary data.</text>
</comment>
<organism evidence="2 3">
    <name type="scientific">Lactarius akahatsu</name>
    <dbReference type="NCBI Taxonomy" id="416441"/>
    <lineage>
        <taxon>Eukaryota</taxon>
        <taxon>Fungi</taxon>
        <taxon>Dikarya</taxon>
        <taxon>Basidiomycota</taxon>
        <taxon>Agaricomycotina</taxon>
        <taxon>Agaricomycetes</taxon>
        <taxon>Russulales</taxon>
        <taxon>Russulaceae</taxon>
        <taxon>Lactarius</taxon>
    </lineage>
</organism>
<keyword evidence="3" id="KW-1185">Reference proteome</keyword>
<reference evidence="2" key="1">
    <citation type="submission" date="2022-01" db="EMBL/GenBank/DDBJ databases">
        <title>Comparative genomics reveals a dynamic genome evolution in the ectomycorrhizal milk-cap (Lactarius) mushrooms.</title>
        <authorList>
            <consortium name="DOE Joint Genome Institute"/>
            <person name="Lebreton A."/>
            <person name="Tang N."/>
            <person name="Kuo A."/>
            <person name="LaButti K."/>
            <person name="Drula E."/>
            <person name="Barry K."/>
            <person name="Clum A."/>
            <person name="Lipzen A."/>
            <person name="Mousain D."/>
            <person name="Ng V."/>
            <person name="Wang R."/>
            <person name="Wang X."/>
            <person name="Dai Y."/>
            <person name="Henrissat B."/>
            <person name="Grigoriev I.V."/>
            <person name="Guerin-Laguette A."/>
            <person name="Yu F."/>
            <person name="Martin F.M."/>
        </authorList>
    </citation>
    <scope>NUCLEOTIDE SEQUENCE</scope>
    <source>
        <strain evidence="2">QP</strain>
    </source>
</reference>
<keyword evidence="1" id="KW-0812">Transmembrane</keyword>
<gene>
    <name evidence="2" type="ORF">EDB92DRAFT_40986</name>
</gene>
<dbReference type="EMBL" id="JAKELL010000001">
    <property type="protein sequence ID" value="KAH9001298.1"/>
    <property type="molecule type" value="Genomic_DNA"/>
</dbReference>
<feature type="transmembrane region" description="Helical" evidence="1">
    <location>
        <begin position="57"/>
        <end position="81"/>
    </location>
</feature>
<protein>
    <submittedName>
        <fullName evidence="2">Uncharacterized protein</fullName>
    </submittedName>
</protein>
<keyword evidence="1" id="KW-0472">Membrane</keyword>